<feature type="region of interest" description="Disordered" evidence="2">
    <location>
        <begin position="435"/>
        <end position="470"/>
    </location>
</feature>
<dbReference type="InterPro" id="IPR002110">
    <property type="entry name" value="Ankyrin_rpt"/>
</dbReference>
<dbReference type="STRING" id="6182.A0A4Z2DXD9"/>
<dbReference type="SUPFAM" id="SSF48403">
    <property type="entry name" value="Ankyrin repeat"/>
    <property type="match status" value="1"/>
</dbReference>
<proteinExistence type="predicted"/>
<gene>
    <name evidence="3" type="ORF">EWB00_010400</name>
</gene>
<keyword evidence="4" id="KW-1185">Reference proteome</keyword>
<comment type="caution">
    <text evidence="3">The sequence shown here is derived from an EMBL/GenBank/DDBJ whole genome shotgun (WGS) entry which is preliminary data.</text>
</comment>
<reference evidence="3 4" key="1">
    <citation type="submission" date="2019-03" db="EMBL/GenBank/DDBJ databases">
        <title>An improved genome assembly of the fluke Schistosoma japonicum.</title>
        <authorList>
            <person name="Hu W."/>
            <person name="Luo F."/>
            <person name="Yin M."/>
            <person name="Mo X."/>
            <person name="Sun C."/>
            <person name="Wu Q."/>
            <person name="Zhu B."/>
            <person name="Xiang M."/>
            <person name="Wang J."/>
            <person name="Wang Y."/>
            <person name="Zhang T."/>
            <person name="Xu B."/>
            <person name="Zheng H."/>
            <person name="Feng Z."/>
        </authorList>
    </citation>
    <scope>NUCLEOTIDE SEQUENCE [LARGE SCALE GENOMIC DNA]</scope>
    <source>
        <strain evidence="3">HuSjv2</strain>
        <tissue evidence="3">Worms</tissue>
    </source>
</reference>
<dbReference type="PANTHER" id="PTHR24118">
    <property type="entry name" value="POTE ANKYRIN DOMAIN"/>
    <property type="match status" value="1"/>
</dbReference>
<dbReference type="PANTHER" id="PTHR24118:SF99">
    <property type="entry name" value="POTE ANKYRIN DOMAIN FAMILY MEMBER 3C-RELATED"/>
    <property type="match status" value="1"/>
</dbReference>
<dbReference type="OrthoDB" id="539213at2759"/>
<evidence type="ECO:0000313" key="3">
    <source>
        <dbReference type="EMBL" id="TNN21211.1"/>
    </source>
</evidence>
<dbReference type="AlphaFoldDB" id="A0A4Z2DXD9"/>
<evidence type="ECO:0000313" key="4">
    <source>
        <dbReference type="Proteomes" id="UP000311919"/>
    </source>
</evidence>
<dbReference type="Proteomes" id="UP000311919">
    <property type="component" value="Unassembled WGS sequence"/>
</dbReference>
<dbReference type="PROSITE" id="PS50088">
    <property type="entry name" value="ANK_REPEAT"/>
    <property type="match status" value="1"/>
</dbReference>
<dbReference type="Gene3D" id="1.25.40.20">
    <property type="entry name" value="Ankyrin repeat-containing domain"/>
    <property type="match status" value="1"/>
</dbReference>
<name>A0A4Z2DXD9_SCHJA</name>
<protein>
    <submittedName>
        <fullName evidence="3">Serine/threonine-protein phosphatase 6 regulatory ankyrin repeat subunit B</fullName>
    </submittedName>
</protein>
<evidence type="ECO:0000256" key="1">
    <source>
        <dbReference type="PROSITE-ProRule" id="PRU00023"/>
    </source>
</evidence>
<sequence length="647" mass="74325">MHDHPKIEDGLNFLLHQLKSFISTLPNDCIFAELRDSINYVILQSKRCLKRTDNSLFKCKREIPTPSSDIDAPHIPIDFCSTCLPQDHFYSGLLPNESSLNDVRKLQAKEIDEIVFRLKQNESSKNFIRSGKKTSLHYAAYWGSEVCVQTLILQGSDLTARDEYGLTPIIWACESDRLGNLQVLLKAAKIRNIPERQWMYDSSGYHLIHHTLSKDDQLKCLEYLSNSEYALNVDKEGQSALHHAAMKANPYLRDKENCSPFHYATMKRLHFCLLIYERHHVVMEKKIEKSEFNENCINELTTCRPINTQFSHYQEFDVNVHDNDSQIKNICTSTADAQSVMETVKPTHQTINQLPNSSISLNASIKRRSIKTLSSDNNTDDNISVNKCNQLTEINSIISKKDKQCNKPKNHFANKRELLLTDKRISRLRNSLVPSKQINQESDELRSPSVKIINTPQISSDYSDSDSKTDGKINEISIYRRYKNFSIRRNHTNNVSDTFNLSTKTISKDTDKSRSSDCSSISDENLVSERGRNLKLTPSKIASTYETNSSNRDPGCHYRLLKRGQVTSLSPQNSVNNHRISMNKLDYIHYDHHDDEIIPLNMKICDKQIVHSSRSTKTTIYKNLLSPTFNPVNYKTINVNRNNCLLK</sequence>
<dbReference type="SMART" id="SM00248">
    <property type="entry name" value="ANK"/>
    <property type="match status" value="3"/>
</dbReference>
<organism evidence="3 4">
    <name type="scientific">Schistosoma japonicum</name>
    <name type="common">Blood fluke</name>
    <dbReference type="NCBI Taxonomy" id="6182"/>
    <lineage>
        <taxon>Eukaryota</taxon>
        <taxon>Metazoa</taxon>
        <taxon>Spiralia</taxon>
        <taxon>Lophotrochozoa</taxon>
        <taxon>Platyhelminthes</taxon>
        <taxon>Trematoda</taxon>
        <taxon>Digenea</taxon>
        <taxon>Strigeidida</taxon>
        <taxon>Schistosomatoidea</taxon>
        <taxon>Schistosomatidae</taxon>
        <taxon>Schistosoma</taxon>
    </lineage>
</organism>
<dbReference type="EMBL" id="SKCS01000008">
    <property type="protein sequence ID" value="TNN21211.1"/>
    <property type="molecule type" value="Genomic_DNA"/>
</dbReference>
<dbReference type="Pfam" id="PF12796">
    <property type="entry name" value="Ank_2"/>
    <property type="match status" value="1"/>
</dbReference>
<dbReference type="PROSITE" id="PS50297">
    <property type="entry name" value="ANK_REP_REGION"/>
    <property type="match status" value="1"/>
</dbReference>
<evidence type="ECO:0000256" key="2">
    <source>
        <dbReference type="SAM" id="MobiDB-lite"/>
    </source>
</evidence>
<accession>A0A4Z2DXD9</accession>
<dbReference type="InterPro" id="IPR036770">
    <property type="entry name" value="Ankyrin_rpt-contain_sf"/>
</dbReference>
<feature type="repeat" description="ANK" evidence="1">
    <location>
        <begin position="131"/>
        <end position="163"/>
    </location>
</feature>
<keyword evidence="1" id="KW-0040">ANK repeat</keyword>